<evidence type="ECO:0000313" key="3">
    <source>
        <dbReference type="EMBL" id="MFN2974153.1"/>
    </source>
</evidence>
<comment type="caution">
    <text evidence="3">The sequence shown here is derived from an EMBL/GenBank/DDBJ whole genome shotgun (WGS) entry which is preliminary data.</text>
</comment>
<organism evidence="3 4">
    <name type="scientific">Terriglobus aquaticus</name>
    <dbReference type="NCBI Taxonomy" id="940139"/>
    <lineage>
        <taxon>Bacteria</taxon>
        <taxon>Pseudomonadati</taxon>
        <taxon>Acidobacteriota</taxon>
        <taxon>Terriglobia</taxon>
        <taxon>Terriglobales</taxon>
        <taxon>Acidobacteriaceae</taxon>
        <taxon>Terriglobus</taxon>
    </lineage>
</organism>
<feature type="domain" description="Ice-binding protein C-terminal" evidence="2">
    <location>
        <begin position="152"/>
        <end position="175"/>
    </location>
</feature>
<dbReference type="Proteomes" id="UP001634747">
    <property type="component" value="Unassembled WGS sequence"/>
</dbReference>
<keyword evidence="4" id="KW-1185">Reference proteome</keyword>
<feature type="signal peptide" evidence="1">
    <location>
        <begin position="1"/>
        <end position="20"/>
    </location>
</feature>
<reference evidence="3 4" key="1">
    <citation type="submission" date="2024-12" db="EMBL/GenBank/DDBJ databases">
        <authorList>
            <person name="Lee Y."/>
        </authorList>
    </citation>
    <scope>NUCLEOTIDE SEQUENCE [LARGE SCALE GENOMIC DNA]</scope>
    <source>
        <strain evidence="3 4">03SUJ4</strain>
    </source>
</reference>
<sequence>MRAICRTFPLLLSVAFPILAKAVTIRVQDPNYSNVTMPTSFYFGSCAGYLNSGSPINSDGCFAGQNETGSPITSLTLSFGTNDALDAAGGAAAAIGRGDLFTSASTSATTDPVFYTLTFSGGGIGNNVFFIVTEDGLDPSAFPQVSLTYTNATPEPSSLVLFATSLLGFGWMYRRYSLA</sequence>
<name>A0ABW9KG66_9BACT</name>
<accession>A0ABW9KG66</accession>
<dbReference type="RefSeq" id="WP_263414274.1">
    <property type="nucleotide sequence ID" value="NZ_BAABBH010000001.1"/>
</dbReference>
<protein>
    <submittedName>
        <fullName evidence="3">PEP-CTERM sorting domain-containing protein</fullName>
    </submittedName>
</protein>
<gene>
    <name evidence="3" type="ORF">ACK2TP_00105</name>
</gene>
<keyword evidence="1" id="KW-0732">Signal</keyword>
<dbReference type="NCBIfam" id="TIGR02595">
    <property type="entry name" value="PEP_CTERM"/>
    <property type="match status" value="1"/>
</dbReference>
<dbReference type="InterPro" id="IPR013424">
    <property type="entry name" value="Ice-binding_C"/>
</dbReference>
<evidence type="ECO:0000256" key="1">
    <source>
        <dbReference type="SAM" id="SignalP"/>
    </source>
</evidence>
<evidence type="ECO:0000313" key="4">
    <source>
        <dbReference type="Proteomes" id="UP001634747"/>
    </source>
</evidence>
<proteinExistence type="predicted"/>
<feature type="chain" id="PRO_5047228981" evidence="1">
    <location>
        <begin position="21"/>
        <end position="179"/>
    </location>
</feature>
<dbReference type="Pfam" id="PF07589">
    <property type="entry name" value="PEP-CTERM"/>
    <property type="match status" value="1"/>
</dbReference>
<evidence type="ECO:0000259" key="2">
    <source>
        <dbReference type="Pfam" id="PF07589"/>
    </source>
</evidence>
<dbReference type="EMBL" id="JBJYXY010000001">
    <property type="protein sequence ID" value="MFN2974153.1"/>
    <property type="molecule type" value="Genomic_DNA"/>
</dbReference>